<evidence type="ECO:0000256" key="10">
    <source>
        <dbReference type="ARBA" id="ARBA00023136"/>
    </source>
</evidence>
<reference evidence="14" key="1">
    <citation type="submission" date="2018-06" db="EMBL/GenBank/DDBJ databases">
        <authorList>
            <person name="Zhirakovskaya E."/>
        </authorList>
    </citation>
    <scope>NUCLEOTIDE SEQUENCE</scope>
</reference>
<keyword evidence="7 14" id="KW-0418">Kinase</keyword>
<name>A0A3B0SFK8_9ZZZZ</name>
<evidence type="ECO:0000256" key="2">
    <source>
        <dbReference type="ARBA" id="ARBA00004370"/>
    </source>
</evidence>
<evidence type="ECO:0000256" key="6">
    <source>
        <dbReference type="ARBA" id="ARBA00022692"/>
    </source>
</evidence>
<dbReference type="Gene3D" id="1.10.287.130">
    <property type="match status" value="1"/>
</dbReference>
<evidence type="ECO:0000256" key="4">
    <source>
        <dbReference type="ARBA" id="ARBA00022553"/>
    </source>
</evidence>
<comment type="subcellular location">
    <subcellularLocation>
        <location evidence="2">Membrane</location>
    </subcellularLocation>
</comment>
<keyword evidence="6 11" id="KW-0812">Transmembrane</keyword>
<dbReference type="SMART" id="SM00387">
    <property type="entry name" value="HATPase_c"/>
    <property type="match status" value="1"/>
</dbReference>
<dbReference type="AlphaFoldDB" id="A0A3B0SFK8"/>
<protein>
    <recommendedName>
        <fullName evidence="3">histidine kinase</fullName>
        <ecNumber evidence="3">2.7.13.3</ecNumber>
    </recommendedName>
</protein>
<dbReference type="GO" id="GO:0004673">
    <property type="term" value="F:protein histidine kinase activity"/>
    <property type="evidence" value="ECO:0007669"/>
    <property type="project" value="UniProtKB-EC"/>
</dbReference>
<evidence type="ECO:0000256" key="3">
    <source>
        <dbReference type="ARBA" id="ARBA00012438"/>
    </source>
</evidence>
<dbReference type="Gene3D" id="3.30.565.10">
    <property type="entry name" value="Histidine kinase-like ATPase, C-terminal domain"/>
    <property type="match status" value="1"/>
</dbReference>
<organism evidence="14">
    <name type="scientific">hydrothermal vent metagenome</name>
    <dbReference type="NCBI Taxonomy" id="652676"/>
    <lineage>
        <taxon>unclassified sequences</taxon>
        <taxon>metagenomes</taxon>
        <taxon>ecological metagenomes</taxon>
    </lineage>
</organism>
<dbReference type="PANTHER" id="PTHR45436">
    <property type="entry name" value="SENSOR HISTIDINE KINASE YKOH"/>
    <property type="match status" value="1"/>
</dbReference>
<sequence>MNTKGSLARRLTLGAGLWSAVLLLAGALILTTQYRDAIHRVADEGFGAVLDSLAVYAETNAAGEVSLSRRPGDPRFERAFSGQYWQISKLTDNGLVIVHRSRSLFDAELNVNADILEQANHNRGVGFEQDLFGPIDEPMRSMTKAFQLADQETILIISAAADRRPADKEISKFRLAVAGVLGMFGIGLLIGIFLQIRYGLRPLYKMEREIADVREGEKEQLQGPYPKELVSLAKELNTLLRHNKEIVVRARTHVGNLAHALKTPISVLLNESEKDQSQISNLVHRQASNMAQQVDHHLRRASAATRAQTLGARTSVNKSVENLCRTMTRLFAHTGVEIRYEVTGELHFRGEEQDLDELLGNLLENACKWAEKRVHLSASVLGENRLQILVEDDGPGLSVKQRKAAIKRGERLDEAAPGSGLGLSIVNDLARAYGGTLSLAESSMGGLCAKLDLPASKRKTGA</sequence>
<evidence type="ECO:0000256" key="11">
    <source>
        <dbReference type="SAM" id="Phobius"/>
    </source>
</evidence>
<evidence type="ECO:0000256" key="9">
    <source>
        <dbReference type="ARBA" id="ARBA00023012"/>
    </source>
</evidence>
<dbReference type="InterPro" id="IPR050428">
    <property type="entry name" value="TCS_sensor_his_kinase"/>
</dbReference>
<keyword evidence="4" id="KW-0597">Phosphoprotein</keyword>
<dbReference type="InterPro" id="IPR003660">
    <property type="entry name" value="HAMP_dom"/>
</dbReference>
<dbReference type="EC" id="2.7.13.3" evidence="3"/>
<dbReference type="InterPro" id="IPR004358">
    <property type="entry name" value="Sig_transdc_His_kin-like_C"/>
</dbReference>
<keyword evidence="5" id="KW-0808">Transferase</keyword>
<feature type="domain" description="Histidine kinase" evidence="12">
    <location>
        <begin position="256"/>
        <end position="457"/>
    </location>
</feature>
<dbReference type="PROSITE" id="PS50109">
    <property type="entry name" value="HIS_KIN"/>
    <property type="match status" value="1"/>
</dbReference>
<keyword evidence="9" id="KW-0902">Two-component regulatory system</keyword>
<dbReference type="Pfam" id="PF02518">
    <property type="entry name" value="HATPase_c"/>
    <property type="match status" value="1"/>
</dbReference>
<dbReference type="PROSITE" id="PS50885">
    <property type="entry name" value="HAMP"/>
    <property type="match status" value="1"/>
</dbReference>
<dbReference type="InterPro" id="IPR005467">
    <property type="entry name" value="His_kinase_dom"/>
</dbReference>
<evidence type="ECO:0000313" key="14">
    <source>
        <dbReference type="EMBL" id="VAV99736.1"/>
    </source>
</evidence>
<dbReference type="SUPFAM" id="SSF55874">
    <property type="entry name" value="ATPase domain of HSP90 chaperone/DNA topoisomerase II/histidine kinase"/>
    <property type="match status" value="1"/>
</dbReference>
<dbReference type="InterPro" id="IPR003594">
    <property type="entry name" value="HATPase_dom"/>
</dbReference>
<feature type="transmembrane region" description="Helical" evidence="11">
    <location>
        <begin position="173"/>
        <end position="196"/>
    </location>
</feature>
<dbReference type="EMBL" id="UOEE01000280">
    <property type="protein sequence ID" value="VAV99736.1"/>
    <property type="molecule type" value="Genomic_DNA"/>
</dbReference>
<evidence type="ECO:0000256" key="7">
    <source>
        <dbReference type="ARBA" id="ARBA00022777"/>
    </source>
</evidence>
<proteinExistence type="predicted"/>
<gene>
    <name evidence="14" type="ORF">MNBD_ALPHA06-737</name>
</gene>
<dbReference type="PANTHER" id="PTHR45436:SF5">
    <property type="entry name" value="SENSOR HISTIDINE KINASE TRCS"/>
    <property type="match status" value="1"/>
</dbReference>
<evidence type="ECO:0000256" key="5">
    <source>
        <dbReference type="ARBA" id="ARBA00022679"/>
    </source>
</evidence>
<evidence type="ECO:0000259" key="12">
    <source>
        <dbReference type="PROSITE" id="PS50109"/>
    </source>
</evidence>
<comment type="catalytic activity">
    <reaction evidence="1">
        <text>ATP + protein L-histidine = ADP + protein N-phospho-L-histidine.</text>
        <dbReference type="EC" id="2.7.13.3"/>
    </reaction>
</comment>
<keyword evidence="10 11" id="KW-0472">Membrane</keyword>
<evidence type="ECO:0000259" key="13">
    <source>
        <dbReference type="PROSITE" id="PS50885"/>
    </source>
</evidence>
<dbReference type="GO" id="GO:0000160">
    <property type="term" value="P:phosphorelay signal transduction system"/>
    <property type="evidence" value="ECO:0007669"/>
    <property type="project" value="UniProtKB-KW"/>
</dbReference>
<dbReference type="InterPro" id="IPR036890">
    <property type="entry name" value="HATPase_C_sf"/>
</dbReference>
<evidence type="ECO:0000256" key="8">
    <source>
        <dbReference type="ARBA" id="ARBA00022989"/>
    </source>
</evidence>
<feature type="domain" description="HAMP" evidence="13">
    <location>
        <begin position="197"/>
        <end position="248"/>
    </location>
</feature>
<dbReference type="GO" id="GO:0005886">
    <property type="term" value="C:plasma membrane"/>
    <property type="evidence" value="ECO:0007669"/>
    <property type="project" value="TreeGrafter"/>
</dbReference>
<accession>A0A3B0SFK8</accession>
<keyword evidence="8 11" id="KW-1133">Transmembrane helix</keyword>
<evidence type="ECO:0000256" key="1">
    <source>
        <dbReference type="ARBA" id="ARBA00000085"/>
    </source>
</evidence>
<dbReference type="PRINTS" id="PR00344">
    <property type="entry name" value="BCTRLSENSOR"/>
</dbReference>